<evidence type="ECO:0000313" key="3">
    <source>
        <dbReference type="Proteomes" id="UP000051298"/>
    </source>
</evidence>
<sequence>MRSFSNLWFWIALAVLWSTAAHWVIGVPFDMVQRANRGQDAALRDVETLANMHARRLIHIFDVSGIWATGFIFFALAALASLGFVYGLEFAQAVFLLGFPMSIVWGLSLHSARAIPGMEVGALLEHLRWHRVKVQMVGVVSIFATSMWGMYVNMSVNVLGG</sequence>
<protein>
    <recommendedName>
        <fullName evidence="4">Component of SufBCD complex</fullName>
    </recommendedName>
</protein>
<feature type="transmembrane region" description="Helical" evidence="1">
    <location>
        <begin position="6"/>
        <end position="29"/>
    </location>
</feature>
<feature type="transmembrane region" description="Helical" evidence="1">
    <location>
        <begin position="93"/>
        <end position="112"/>
    </location>
</feature>
<dbReference type="STRING" id="266809.PM03_03215"/>
<evidence type="ECO:0000313" key="2">
    <source>
        <dbReference type="EMBL" id="CUH62256.1"/>
    </source>
</evidence>
<dbReference type="Proteomes" id="UP000051298">
    <property type="component" value="Unassembled WGS sequence"/>
</dbReference>
<organism evidence="2 3">
    <name type="scientific">Thalassobacter stenotrophicus</name>
    <dbReference type="NCBI Taxonomy" id="266809"/>
    <lineage>
        <taxon>Bacteria</taxon>
        <taxon>Pseudomonadati</taxon>
        <taxon>Pseudomonadota</taxon>
        <taxon>Alphaproteobacteria</taxon>
        <taxon>Rhodobacterales</taxon>
        <taxon>Roseobacteraceae</taxon>
        <taxon>Thalassobacter</taxon>
    </lineage>
</organism>
<keyword evidence="1" id="KW-0812">Transmembrane</keyword>
<name>A0A0P1F3J0_9RHOB</name>
<reference evidence="2 3" key="1">
    <citation type="submission" date="2015-09" db="EMBL/GenBank/DDBJ databases">
        <authorList>
            <consortium name="Swine Surveillance"/>
        </authorList>
    </citation>
    <scope>NUCLEOTIDE SEQUENCE [LARGE SCALE GENOMIC DNA]</scope>
    <source>
        <strain evidence="2 3">CECT 5294</strain>
    </source>
</reference>
<keyword evidence="1" id="KW-1133">Transmembrane helix</keyword>
<evidence type="ECO:0008006" key="4">
    <source>
        <dbReference type="Google" id="ProtNLM"/>
    </source>
</evidence>
<gene>
    <name evidence="2" type="ORF">THS5294_03570</name>
</gene>
<dbReference type="AlphaFoldDB" id="A0A0P1F3J0"/>
<dbReference type="eggNOG" id="ENOG502ZVNE">
    <property type="taxonomic scope" value="Bacteria"/>
</dbReference>
<evidence type="ECO:0000256" key="1">
    <source>
        <dbReference type="SAM" id="Phobius"/>
    </source>
</evidence>
<feature type="transmembrane region" description="Helical" evidence="1">
    <location>
        <begin position="65"/>
        <end position="87"/>
    </location>
</feature>
<feature type="transmembrane region" description="Helical" evidence="1">
    <location>
        <begin position="132"/>
        <end position="151"/>
    </location>
</feature>
<proteinExistence type="predicted"/>
<accession>A0A0P1F3J0</accession>
<keyword evidence="1" id="KW-0472">Membrane</keyword>
<dbReference type="EMBL" id="CYRX01000033">
    <property type="protein sequence ID" value="CUH62256.1"/>
    <property type="molecule type" value="Genomic_DNA"/>
</dbReference>